<keyword evidence="1" id="KW-0472">Membrane</keyword>
<reference evidence="2" key="1">
    <citation type="submission" date="2016-07" db="EMBL/GenBank/DDBJ databases">
        <authorList>
            <person name="Bretaudeau A."/>
        </authorList>
    </citation>
    <scope>NUCLEOTIDE SEQUENCE</scope>
    <source>
        <strain evidence="2">Rice</strain>
        <tissue evidence="2">Whole body</tissue>
    </source>
</reference>
<dbReference type="AlphaFoldDB" id="A0A2H1WYZ4"/>
<accession>A0A2H1WYZ4</accession>
<evidence type="ECO:0000313" key="2">
    <source>
        <dbReference type="EMBL" id="SOQ57614.1"/>
    </source>
</evidence>
<protein>
    <submittedName>
        <fullName evidence="2">SFRICE_032924</fullName>
    </submittedName>
</protein>
<proteinExistence type="predicted"/>
<feature type="transmembrane region" description="Helical" evidence="1">
    <location>
        <begin position="20"/>
        <end position="38"/>
    </location>
</feature>
<gene>
    <name evidence="2" type="ORF">SFRICE_032924</name>
</gene>
<dbReference type="EMBL" id="ODYU01011704">
    <property type="protein sequence ID" value="SOQ57614.1"/>
    <property type="molecule type" value="Genomic_DNA"/>
</dbReference>
<name>A0A2H1WYZ4_SPOFR</name>
<evidence type="ECO:0000256" key="1">
    <source>
        <dbReference type="SAM" id="Phobius"/>
    </source>
</evidence>
<keyword evidence="1" id="KW-0812">Transmembrane</keyword>
<sequence>MYLIVKKRVYSVLKDQQRTCDSYGIAYLWAALIVYHQLTRKTSSLISISEALVPVIYSPVYSKVYLTTLSTMPGAFYLISASLAVPAIAIYLALFTLRRKDEREQATPEPKPKENEITRF</sequence>
<feature type="transmembrane region" description="Helical" evidence="1">
    <location>
        <begin position="75"/>
        <end position="97"/>
    </location>
</feature>
<organism evidence="2">
    <name type="scientific">Spodoptera frugiperda</name>
    <name type="common">Fall armyworm</name>
    <dbReference type="NCBI Taxonomy" id="7108"/>
    <lineage>
        <taxon>Eukaryota</taxon>
        <taxon>Metazoa</taxon>
        <taxon>Ecdysozoa</taxon>
        <taxon>Arthropoda</taxon>
        <taxon>Hexapoda</taxon>
        <taxon>Insecta</taxon>
        <taxon>Pterygota</taxon>
        <taxon>Neoptera</taxon>
        <taxon>Endopterygota</taxon>
        <taxon>Lepidoptera</taxon>
        <taxon>Glossata</taxon>
        <taxon>Ditrysia</taxon>
        <taxon>Noctuoidea</taxon>
        <taxon>Noctuidae</taxon>
        <taxon>Amphipyrinae</taxon>
        <taxon>Spodoptera</taxon>
    </lineage>
</organism>
<keyword evidence="1" id="KW-1133">Transmembrane helix</keyword>